<feature type="binding site" evidence="4">
    <location>
        <position position="332"/>
    </location>
    <ligand>
        <name>FAD</name>
        <dbReference type="ChEBI" id="CHEBI:57692"/>
    </ligand>
</feature>
<dbReference type="Proteomes" id="UP000280296">
    <property type="component" value="Unassembled WGS sequence"/>
</dbReference>
<organism evidence="9 10">
    <name type="scientific">Tautonia sociabilis</name>
    <dbReference type="NCBI Taxonomy" id="2080755"/>
    <lineage>
        <taxon>Bacteria</taxon>
        <taxon>Pseudomonadati</taxon>
        <taxon>Planctomycetota</taxon>
        <taxon>Planctomycetia</taxon>
        <taxon>Isosphaerales</taxon>
        <taxon>Isosphaeraceae</taxon>
        <taxon>Tautonia</taxon>
    </lineage>
</organism>
<evidence type="ECO:0000256" key="2">
    <source>
        <dbReference type="ARBA" id="ARBA00022630"/>
    </source>
</evidence>
<feature type="domain" description="FAD/NAD(P)-binding" evidence="8">
    <location>
        <begin position="28"/>
        <end position="347"/>
    </location>
</feature>
<dbReference type="PRINTS" id="PR00411">
    <property type="entry name" value="PNDRDTASEI"/>
</dbReference>
<dbReference type="PANTHER" id="PTHR43014:SF2">
    <property type="entry name" value="MERCURIC REDUCTASE"/>
    <property type="match status" value="1"/>
</dbReference>
<dbReference type="Gene3D" id="3.50.50.60">
    <property type="entry name" value="FAD/NAD(P)-binding domain"/>
    <property type="match status" value="2"/>
</dbReference>
<dbReference type="InterPro" id="IPR001100">
    <property type="entry name" value="Pyr_nuc-diS_OxRdtase"/>
</dbReference>
<comment type="similarity">
    <text evidence="1">Belongs to the class-I pyridine nucleotide-disulfide oxidoreductase family.</text>
</comment>
<accession>A0A432MMJ3</accession>
<dbReference type="SUPFAM" id="SSF55424">
    <property type="entry name" value="FAD/NAD-linked reductases, dimerisation (C-terminal) domain"/>
    <property type="match status" value="1"/>
</dbReference>
<dbReference type="Pfam" id="PF07992">
    <property type="entry name" value="Pyr_redox_2"/>
    <property type="match status" value="1"/>
</dbReference>
<evidence type="ECO:0000259" key="7">
    <source>
        <dbReference type="Pfam" id="PF02852"/>
    </source>
</evidence>
<evidence type="ECO:0000313" key="10">
    <source>
        <dbReference type="Proteomes" id="UP000280296"/>
    </source>
</evidence>
<comment type="caution">
    <text evidence="9">The sequence shown here is derived from an EMBL/GenBank/DDBJ whole genome shotgun (WGS) entry which is preliminary data.</text>
</comment>
<evidence type="ECO:0000256" key="3">
    <source>
        <dbReference type="ARBA" id="ARBA00022827"/>
    </source>
</evidence>
<dbReference type="PIRSF" id="PIRSF000350">
    <property type="entry name" value="Mercury_reductase_MerA"/>
    <property type="match status" value="1"/>
</dbReference>
<dbReference type="InterPro" id="IPR023753">
    <property type="entry name" value="FAD/NAD-binding_dom"/>
</dbReference>
<dbReference type="GO" id="GO:0003955">
    <property type="term" value="F:NAD(P)H dehydrogenase (quinone) activity"/>
    <property type="evidence" value="ECO:0007669"/>
    <property type="project" value="TreeGrafter"/>
</dbReference>
<evidence type="ECO:0000256" key="1">
    <source>
        <dbReference type="ARBA" id="ARBA00007532"/>
    </source>
</evidence>
<evidence type="ECO:0000313" key="9">
    <source>
        <dbReference type="EMBL" id="RUL88510.1"/>
    </source>
</evidence>
<keyword evidence="10" id="KW-1185">Reference proteome</keyword>
<dbReference type="GO" id="GO:0050660">
    <property type="term" value="F:flavin adenine dinucleotide binding"/>
    <property type="evidence" value="ECO:0007669"/>
    <property type="project" value="TreeGrafter"/>
</dbReference>
<dbReference type="EMBL" id="RYZH01000010">
    <property type="protein sequence ID" value="RUL88510.1"/>
    <property type="molecule type" value="Genomic_DNA"/>
</dbReference>
<feature type="binding site" evidence="4">
    <location>
        <begin position="199"/>
        <end position="206"/>
    </location>
    <ligand>
        <name>NAD(+)</name>
        <dbReference type="ChEBI" id="CHEBI:57540"/>
    </ligand>
</feature>
<keyword evidence="4" id="KW-0547">Nucleotide-binding</keyword>
<feature type="disulfide bond" description="Redox-active" evidence="5">
    <location>
        <begin position="65"/>
        <end position="70"/>
    </location>
</feature>
<comment type="cofactor">
    <cofactor evidence="4">
        <name>FAD</name>
        <dbReference type="ChEBI" id="CHEBI:57692"/>
    </cofactor>
    <text evidence="4">Binds 1 FAD per subunit.</text>
</comment>
<dbReference type="SUPFAM" id="SSF51905">
    <property type="entry name" value="FAD/NAD(P)-binding domain"/>
    <property type="match status" value="1"/>
</dbReference>
<feature type="domain" description="Pyridine nucleotide-disulphide oxidoreductase dimerisation" evidence="7">
    <location>
        <begin position="367"/>
        <end position="466"/>
    </location>
</feature>
<dbReference type="Pfam" id="PF02852">
    <property type="entry name" value="Pyr_redox_dim"/>
    <property type="match status" value="1"/>
</dbReference>
<feature type="binding site" evidence="4">
    <location>
        <position position="222"/>
    </location>
    <ligand>
        <name>NAD(+)</name>
        <dbReference type="ChEBI" id="CHEBI:57540"/>
    </ligand>
</feature>
<keyword evidence="4" id="KW-0520">NAD</keyword>
<sequence>MRGGRGPGRPGSAGRGSTGAGRAGASMYDLVVIGGGSGGLNVAGAAAAVGAKVALIEADRLGGECTFTACVPSKALLHAADLAHRIRSADRFGIAVAPPEIDFSRVMGRVRSVVESFAGSDVEAMRSRGVEVRYGRAAFEAYDSVVVDGSARVNGRSFVIATGSRPALPPIEGLEAASPLTNETIWSLETRPDSMAVIGAGAAGLELGQAMARLGVAVTILESAPRILPGEDPEASDQLRAALEAEGIQVFTDVEITRVEPRDGMKVVRFVDRRSGEEMEAVRDALLVAAGRRANVDGLNLEAVGIEADPDRGIPVDEYLQTRARNIYAIGDVIGHHQWTHAAEREAAVAFVNAVLGIPRKIDYTAIPRASYTDPEVASVGRTAGLDPAEGARIFRVAYEDLDRARIEGRTIGFAKVAATPSGKILGATIVGDHAALVLQEFVVAMEQGLRLPQLVNTVHPYPTHAGLARALATQFAATRLESGMTRAALRLVYGYSPRPSP</sequence>
<reference evidence="9 10" key="1">
    <citation type="submission" date="2018-12" db="EMBL/GenBank/DDBJ databases">
        <authorList>
            <person name="Toschakov S.V."/>
        </authorList>
    </citation>
    <scope>NUCLEOTIDE SEQUENCE [LARGE SCALE GENOMIC DNA]</scope>
    <source>
        <strain evidence="9 10">GM2012</strain>
    </source>
</reference>
<protein>
    <submittedName>
        <fullName evidence="9">NAD(P)/FAD-dependent oxidoreductase</fullName>
    </submittedName>
</protein>
<dbReference type="InterPro" id="IPR004099">
    <property type="entry name" value="Pyr_nucl-diS_OxRdtase_dimer"/>
</dbReference>
<evidence type="ECO:0000259" key="8">
    <source>
        <dbReference type="Pfam" id="PF07992"/>
    </source>
</evidence>
<feature type="binding site" evidence="4">
    <location>
        <position position="291"/>
    </location>
    <ligand>
        <name>NAD(+)</name>
        <dbReference type="ChEBI" id="CHEBI:57540"/>
    </ligand>
</feature>
<keyword evidence="3 4" id="KW-0274">FAD</keyword>
<name>A0A432MMJ3_9BACT</name>
<keyword evidence="2" id="KW-0285">Flavoprotein</keyword>
<feature type="binding site" evidence="4">
    <location>
        <begin position="162"/>
        <end position="164"/>
    </location>
    <ligand>
        <name>FAD</name>
        <dbReference type="ChEBI" id="CHEBI:57692"/>
    </ligand>
</feature>
<reference evidence="9 10" key="2">
    <citation type="submission" date="2019-01" db="EMBL/GenBank/DDBJ databases">
        <title>Tautonia sociabilis, a novel thermotolerant planctomycete of Isosphaeraceae family, isolated from a 4000 m deep subterranean habitat.</title>
        <authorList>
            <person name="Kovaleva O.L."/>
            <person name="Elcheninov A.G."/>
            <person name="Van Heerden E."/>
            <person name="Toshchakov S.V."/>
            <person name="Novikov A."/>
            <person name="Bonch-Osmolovskaya E.A."/>
            <person name="Kublanov I.V."/>
        </authorList>
    </citation>
    <scope>NUCLEOTIDE SEQUENCE [LARGE SCALE GENOMIC DNA]</scope>
    <source>
        <strain evidence="9 10">GM2012</strain>
    </source>
</reference>
<dbReference type="InterPro" id="IPR036188">
    <property type="entry name" value="FAD/NAD-bd_sf"/>
</dbReference>
<proteinExistence type="inferred from homology"/>
<dbReference type="Gene3D" id="3.30.390.30">
    <property type="match status" value="1"/>
</dbReference>
<dbReference type="PANTHER" id="PTHR43014">
    <property type="entry name" value="MERCURIC REDUCTASE"/>
    <property type="match status" value="1"/>
</dbReference>
<evidence type="ECO:0000256" key="5">
    <source>
        <dbReference type="PIRSR" id="PIRSR000350-4"/>
    </source>
</evidence>
<dbReference type="AlphaFoldDB" id="A0A432MMJ3"/>
<gene>
    <name evidence="9" type="ORF">TsocGM_07295</name>
</gene>
<feature type="binding site" evidence="4">
    <location>
        <position position="74"/>
    </location>
    <ligand>
        <name>FAD</name>
        <dbReference type="ChEBI" id="CHEBI:57692"/>
    </ligand>
</feature>
<feature type="region of interest" description="Disordered" evidence="6">
    <location>
        <begin position="1"/>
        <end position="21"/>
    </location>
</feature>
<dbReference type="PRINTS" id="PR00368">
    <property type="entry name" value="FADPNR"/>
</dbReference>
<evidence type="ECO:0000256" key="4">
    <source>
        <dbReference type="PIRSR" id="PIRSR000350-3"/>
    </source>
</evidence>
<evidence type="ECO:0000256" key="6">
    <source>
        <dbReference type="SAM" id="MobiDB-lite"/>
    </source>
</evidence>
<dbReference type="InterPro" id="IPR016156">
    <property type="entry name" value="FAD/NAD-linked_Rdtase_dimer_sf"/>
</dbReference>